<name>A0AAV1K1H8_9NEOP</name>
<evidence type="ECO:0000313" key="5">
    <source>
        <dbReference type="Proteomes" id="UP001497472"/>
    </source>
</evidence>
<keyword evidence="5" id="KW-1185">Reference proteome</keyword>
<feature type="compositionally biased region" description="Basic residues" evidence="2">
    <location>
        <begin position="261"/>
        <end position="280"/>
    </location>
</feature>
<evidence type="ECO:0000256" key="1">
    <source>
        <dbReference type="SAM" id="Coils"/>
    </source>
</evidence>
<reference evidence="4 5" key="1">
    <citation type="submission" date="2023-11" db="EMBL/GenBank/DDBJ databases">
        <authorList>
            <person name="Okamura Y."/>
        </authorList>
    </citation>
    <scope>NUCLEOTIDE SEQUENCE [LARGE SCALE GENOMIC DNA]</scope>
</reference>
<evidence type="ECO:0000256" key="2">
    <source>
        <dbReference type="SAM" id="MobiDB-lite"/>
    </source>
</evidence>
<organism evidence="4 5">
    <name type="scientific">Leptosia nina</name>
    <dbReference type="NCBI Taxonomy" id="320188"/>
    <lineage>
        <taxon>Eukaryota</taxon>
        <taxon>Metazoa</taxon>
        <taxon>Ecdysozoa</taxon>
        <taxon>Arthropoda</taxon>
        <taxon>Hexapoda</taxon>
        <taxon>Insecta</taxon>
        <taxon>Pterygota</taxon>
        <taxon>Neoptera</taxon>
        <taxon>Endopterygota</taxon>
        <taxon>Lepidoptera</taxon>
        <taxon>Glossata</taxon>
        <taxon>Ditrysia</taxon>
        <taxon>Papilionoidea</taxon>
        <taxon>Pieridae</taxon>
        <taxon>Pierinae</taxon>
        <taxon>Leptosia</taxon>
    </lineage>
</organism>
<dbReference type="Pfam" id="PF15275">
    <property type="entry name" value="PEHE"/>
    <property type="match status" value="1"/>
</dbReference>
<protein>
    <recommendedName>
        <fullName evidence="3">PEHE domain-containing protein</fullName>
    </recommendedName>
</protein>
<dbReference type="GO" id="GO:0003682">
    <property type="term" value="F:chromatin binding"/>
    <property type="evidence" value="ECO:0007669"/>
    <property type="project" value="TreeGrafter"/>
</dbReference>
<proteinExistence type="predicted"/>
<dbReference type="EMBL" id="CAVLEF010000279">
    <property type="protein sequence ID" value="CAK1555000.1"/>
    <property type="molecule type" value="Genomic_DNA"/>
</dbReference>
<evidence type="ECO:0000313" key="4">
    <source>
        <dbReference type="EMBL" id="CAK1555000.1"/>
    </source>
</evidence>
<gene>
    <name evidence="4" type="ORF">LNINA_LOCUS13845</name>
</gene>
<keyword evidence="1" id="KW-0175">Coiled coil</keyword>
<dbReference type="Gene3D" id="6.10.250.2000">
    <property type="match status" value="1"/>
</dbReference>
<sequence>MNSRSGVNESNLVNLSAELSTLNQLDTKDGLLSFPFDHIYACHSDTERPMLQLEKEVEVSTHCVVADDKVIGGQIELTKLQEHINALESENKSLKKLVAAHLELVQYQNEAITKKDRQNQTLRKENDALKAKYLREDPGVNVSSTTTAINAAFLALQDSATGSPGQLTISKIVENRFPDLLGTTKEVTSEPAEFKETFGLAGPSSHPELIAKYSQDPDPFPQARSDDPPTQSAKMINSKRSPARKDVRKDVKEMKSEPKSKNKKKKPVAPKAQRNNKKGNRNSGCTRAVKPKITETTIAHNRLRLFDTTPTGEEDPYQLGEADMREQSPIPKLMFNKQSRPRRSSTRYNSPHENATQYSVGYGRTPKQKSAVSEDQDEDVDVEVVRTDPLDSDPDWCANNEKNFTYRYKRTTSPMLNADALQPENLAISNSATLDHMDYTVARPVAQVKNEEAAANKRATSGRGRKRASSSPGVPKRGKRKPCTVKQTRVSTRAKVPTAPGITTDAAYNTVIGEGDQYWFQSFEPGTSLDFLEETKATVEVPQWRIKNYSPRHYPEGIEENMDEKVIEKRHKKLEFEERRQLRWHMRRLREQRHVERLRQRHKDSCSSAPVSAPSVYTLWPRPQDDLQMIEIVDELPVGALGEDVPALSEAQFSLPWVRRSQKPLRRSKRSKTLH</sequence>
<dbReference type="Gene3D" id="1.20.5.170">
    <property type="match status" value="1"/>
</dbReference>
<dbReference type="InterPro" id="IPR029332">
    <property type="entry name" value="PEHE_dom"/>
</dbReference>
<dbReference type="PANTHER" id="PTHR21656">
    <property type="entry name" value="MALE-SPECIFIC LETHAL-1 PROTEIN"/>
    <property type="match status" value="1"/>
</dbReference>
<accession>A0AAV1K1H8</accession>
<feature type="region of interest" description="Disordered" evidence="2">
    <location>
        <begin position="449"/>
        <end position="487"/>
    </location>
</feature>
<dbReference type="SMART" id="SM01300">
    <property type="entry name" value="PEHE"/>
    <property type="match status" value="1"/>
</dbReference>
<feature type="compositionally biased region" description="Polar residues" evidence="2">
    <location>
        <begin position="346"/>
        <end position="359"/>
    </location>
</feature>
<feature type="compositionally biased region" description="Polar residues" evidence="2">
    <location>
        <begin position="228"/>
        <end position="240"/>
    </location>
</feature>
<feature type="region of interest" description="Disordered" evidence="2">
    <location>
        <begin position="197"/>
        <end position="380"/>
    </location>
</feature>
<dbReference type="InterPro" id="IPR026711">
    <property type="entry name" value="Msl-1"/>
</dbReference>
<comment type="caution">
    <text evidence="4">The sequence shown here is derived from an EMBL/GenBank/DDBJ whole genome shotgun (WGS) entry which is preliminary data.</text>
</comment>
<feature type="coiled-coil region" evidence="1">
    <location>
        <begin position="77"/>
        <end position="132"/>
    </location>
</feature>
<dbReference type="PANTHER" id="PTHR21656:SF2">
    <property type="entry name" value="MALE-SPECIFIC LETHAL 1 HOMOLOG"/>
    <property type="match status" value="1"/>
</dbReference>
<evidence type="ECO:0000259" key="3">
    <source>
        <dbReference type="PROSITE" id="PS52052"/>
    </source>
</evidence>
<feature type="compositionally biased region" description="Basic and acidic residues" evidence="2">
    <location>
        <begin position="243"/>
        <end position="260"/>
    </location>
</feature>
<feature type="domain" description="PEHE" evidence="3">
    <location>
        <begin position="538"/>
        <end position="657"/>
    </location>
</feature>
<dbReference type="GO" id="GO:0072487">
    <property type="term" value="C:MSL complex"/>
    <property type="evidence" value="ECO:0007669"/>
    <property type="project" value="InterPro"/>
</dbReference>
<dbReference type="PROSITE" id="PS52052">
    <property type="entry name" value="PEHE"/>
    <property type="match status" value="1"/>
</dbReference>
<dbReference type="Proteomes" id="UP001497472">
    <property type="component" value="Unassembled WGS sequence"/>
</dbReference>
<dbReference type="AlphaFoldDB" id="A0AAV1K1H8"/>